<gene>
    <name evidence="7" type="primary">uvrC</name>
    <name evidence="11" type="ORF">SAMN02910414_01024</name>
</gene>
<dbReference type="HAMAP" id="MF_00203">
    <property type="entry name" value="UvrC"/>
    <property type="match status" value="1"/>
</dbReference>
<evidence type="ECO:0000259" key="9">
    <source>
        <dbReference type="PROSITE" id="PS50164"/>
    </source>
</evidence>
<dbReference type="Gene3D" id="3.40.1440.10">
    <property type="entry name" value="GIY-YIG endonuclease"/>
    <property type="match status" value="1"/>
</dbReference>
<dbReference type="Gene3D" id="4.10.860.10">
    <property type="entry name" value="UVR domain"/>
    <property type="match status" value="1"/>
</dbReference>
<evidence type="ECO:0000256" key="7">
    <source>
        <dbReference type="HAMAP-Rule" id="MF_00203"/>
    </source>
</evidence>
<keyword evidence="12" id="KW-1185">Reference proteome</keyword>
<dbReference type="InterPro" id="IPR001943">
    <property type="entry name" value="UVR_dom"/>
</dbReference>
<dbReference type="SUPFAM" id="SSF46600">
    <property type="entry name" value="C-terminal UvrC-binding domain of UvrB"/>
    <property type="match status" value="1"/>
</dbReference>
<dbReference type="STRING" id="1122142.SAMN02910414_01024"/>
<comment type="subunit">
    <text evidence="7">Interacts with UvrB in an incision complex.</text>
</comment>
<dbReference type="SMART" id="SM00465">
    <property type="entry name" value="GIYc"/>
    <property type="match status" value="1"/>
</dbReference>
<dbReference type="Pfam" id="PF22920">
    <property type="entry name" value="UvrC_RNaseH"/>
    <property type="match status" value="1"/>
</dbReference>
<evidence type="ECO:0000256" key="1">
    <source>
        <dbReference type="ARBA" id="ARBA00022490"/>
    </source>
</evidence>
<sequence length="623" mass="72557">MFDIQEELKKLPGTPGVYIMHDKDDVIIYIGKAKNLRNRVRQYFQPSHDEGIKKRQMVKHIMRFEYIITDSELEALVLECNLIKEHAPKYNTMLRDDKTYPYIKVTVAEDFPRVLFARRLKKDKSKYFGPYSSSQAVKDTIDLINKIYKIRTCNRNLPKDIGKDRACLNYHIHQCDAPCQGYISSEEYKKRIQDILVFLNGDYEKVTDQLTEKMMQASEDMEFEKAIEYRELLKSVNQIAQKQKITNTDGEDKDVIAVSSDGQDAVVQVFFIRSGKLIGRDHFNVRVGTEEKKSDILYDFVKQFYSGTPFIPKEIMLQEDIEDKEIIEEFLSNKRGNKVTIKIPQKGMKERLVELAYKNARLILTQDKEKIKREEGRTIGAVKEIEKLIGLSNIDRIEAFDISNINGFQTVGSMIVYEKGKPKRSDYRKFKIKTVSGPDDYASMYEVLTRRFKHGKKEQQMIEEDLLDKEVGSFNRFPDVIMMDGGKGQVNICNQVLEELKLSIPVCGMVKDDNHRTRGLYYNNTEIPIDRHSEGFKLITRIQDEAHRFAIEYHRSLRSKTQIKSVLDDIDGIGSTRRKALMKRYQSIDKIKEASIDDLMLTDSMNLIAAQNVYYFFHKDVQD</sequence>
<dbReference type="GO" id="GO:0009381">
    <property type="term" value="F:excinuclease ABC activity"/>
    <property type="evidence" value="ECO:0007669"/>
    <property type="project" value="UniProtKB-UniRule"/>
</dbReference>
<dbReference type="GO" id="GO:0009432">
    <property type="term" value="P:SOS response"/>
    <property type="evidence" value="ECO:0007669"/>
    <property type="project" value="UniProtKB-UniRule"/>
</dbReference>
<dbReference type="InterPro" id="IPR004791">
    <property type="entry name" value="UvrC"/>
</dbReference>
<dbReference type="Pfam" id="PF08459">
    <property type="entry name" value="UvrC_RNaseH_dom"/>
    <property type="match status" value="1"/>
</dbReference>
<evidence type="ECO:0000256" key="5">
    <source>
        <dbReference type="ARBA" id="ARBA00023204"/>
    </source>
</evidence>
<dbReference type="Proteomes" id="UP000183918">
    <property type="component" value="Unassembled WGS sequence"/>
</dbReference>
<dbReference type="FunFam" id="3.40.1440.10:FF:000001">
    <property type="entry name" value="UvrABC system protein C"/>
    <property type="match status" value="1"/>
</dbReference>
<evidence type="ECO:0000259" key="8">
    <source>
        <dbReference type="PROSITE" id="PS50151"/>
    </source>
</evidence>
<feature type="domain" description="GIY-YIG" evidence="9">
    <location>
        <begin position="13"/>
        <end position="92"/>
    </location>
</feature>
<proteinExistence type="inferred from homology"/>
<dbReference type="GO" id="GO:0009380">
    <property type="term" value="C:excinuclease repair complex"/>
    <property type="evidence" value="ECO:0007669"/>
    <property type="project" value="InterPro"/>
</dbReference>
<dbReference type="InterPro" id="IPR035901">
    <property type="entry name" value="GIY-YIG_endonuc_sf"/>
</dbReference>
<keyword evidence="2 7" id="KW-0227">DNA damage</keyword>
<evidence type="ECO:0000256" key="2">
    <source>
        <dbReference type="ARBA" id="ARBA00022763"/>
    </source>
</evidence>
<keyword evidence="4 7" id="KW-0267">Excision nuclease</keyword>
<evidence type="ECO:0000259" key="10">
    <source>
        <dbReference type="PROSITE" id="PS50165"/>
    </source>
</evidence>
<comment type="function">
    <text evidence="7">The UvrABC repair system catalyzes the recognition and processing of DNA lesions. UvrC both incises the 5' and 3' sides of the lesion. The N-terminal half is responsible for the 3' incision and the C-terminal half is responsible for the 5' incision.</text>
</comment>
<name>A0A1H3HZV7_9FIRM</name>
<dbReference type="InterPro" id="IPR047296">
    <property type="entry name" value="GIY-YIG_UvrC_Cho"/>
</dbReference>
<dbReference type="GO" id="GO:0006289">
    <property type="term" value="P:nucleotide-excision repair"/>
    <property type="evidence" value="ECO:0007669"/>
    <property type="project" value="UniProtKB-UniRule"/>
</dbReference>
<dbReference type="PANTHER" id="PTHR30562">
    <property type="entry name" value="UVRC/OXIDOREDUCTASE"/>
    <property type="match status" value="1"/>
</dbReference>
<dbReference type="NCBIfam" id="TIGR00194">
    <property type="entry name" value="uvrC"/>
    <property type="match status" value="1"/>
</dbReference>
<dbReference type="Pfam" id="PF01541">
    <property type="entry name" value="GIY-YIG"/>
    <property type="match status" value="1"/>
</dbReference>
<dbReference type="CDD" id="cd10434">
    <property type="entry name" value="GIY-YIG_UvrC_Cho"/>
    <property type="match status" value="1"/>
</dbReference>
<dbReference type="InterPro" id="IPR050066">
    <property type="entry name" value="UvrABC_protein_C"/>
</dbReference>
<dbReference type="SUPFAM" id="SSF47781">
    <property type="entry name" value="RuvA domain 2-like"/>
    <property type="match status" value="1"/>
</dbReference>
<reference evidence="11 12" key="1">
    <citation type="submission" date="2016-10" db="EMBL/GenBank/DDBJ databases">
        <authorList>
            <person name="de Groot N.N."/>
        </authorList>
    </citation>
    <scope>NUCLEOTIDE SEQUENCE [LARGE SCALE GENOMIC DNA]</scope>
    <source>
        <strain evidence="11 12">DSM 14045</strain>
    </source>
</reference>
<evidence type="ECO:0000313" key="11">
    <source>
        <dbReference type="EMBL" id="SDY20991.1"/>
    </source>
</evidence>
<feature type="domain" description="UVR" evidence="8">
    <location>
        <begin position="204"/>
        <end position="239"/>
    </location>
</feature>
<accession>A0A1H3HZV7</accession>
<evidence type="ECO:0000256" key="3">
    <source>
        <dbReference type="ARBA" id="ARBA00022769"/>
    </source>
</evidence>
<dbReference type="InterPro" id="IPR000305">
    <property type="entry name" value="GIY-YIG_endonuc"/>
</dbReference>
<keyword evidence="1 7" id="KW-0963">Cytoplasm</keyword>
<dbReference type="OrthoDB" id="9804933at2"/>
<evidence type="ECO:0000256" key="4">
    <source>
        <dbReference type="ARBA" id="ARBA00022881"/>
    </source>
</evidence>
<dbReference type="SUPFAM" id="SSF82771">
    <property type="entry name" value="GIY-YIG endonuclease"/>
    <property type="match status" value="1"/>
</dbReference>
<keyword evidence="6 7" id="KW-0742">SOS response</keyword>
<dbReference type="GO" id="GO:0005737">
    <property type="term" value="C:cytoplasm"/>
    <property type="evidence" value="ECO:0007669"/>
    <property type="project" value="UniProtKB-SubCell"/>
</dbReference>
<dbReference type="NCBIfam" id="NF001824">
    <property type="entry name" value="PRK00558.1-5"/>
    <property type="match status" value="1"/>
</dbReference>
<dbReference type="Gene3D" id="1.10.150.20">
    <property type="entry name" value="5' to 3' exonuclease, C-terminal subdomain"/>
    <property type="match status" value="1"/>
</dbReference>
<dbReference type="GO" id="GO:0003677">
    <property type="term" value="F:DNA binding"/>
    <property type="evidence" value="ECO:0007669"/>
    <property type="project" value="UniProtKB-UniRule"/>
</dbReference>
<dbReference type="EMBL" id="FNPG01000010">
    <property type="protein sequence ID" value="SDY20991.1"/>
    <property type="molecule type" value="Genomic_DNA"/>
</dbReference>
<comment type="similarity">
    <text evidence="7">Belongs to the UvrC family.</text>
</comment>
<keyword evidence="5 7" id="KW-0234">DNA repair</keyword>
<organism evidence="11 12">
    <name type="scientific">Lachnobacterium bovis DSM 14045</name>
    <dbReference type="NCBI Taxonomy" id="1122142"/>
    <lineage>
        <taxon>Bacteria</taxon>
        <taxon>Bacillati</taxon>
        <taxon>Bacillota</taxon>
        <taxon>Clostridia</taxon>
        <taxon>Lachnospirales</taxon>
        <taxon>Lachnospiraceae</taxon>
        <taxon>Lachnobacterium</taxon>
    </lineage>
</organism>
<dbReference type="PROSITE" id="PS50164">
    <property type="entry name" value="GIY_YIG"/>
    <property type="match status" value="1"/>
</dbReference>
<dbReference type="Pfam" id="PF02151">
    <property type="entry name" value="UVR"/>
    <property type="match status" value="1"/>
</dbReference>
<comment type="subcellular location">
    <subcellularLocation>
        <location evidence="7">Cytoplasm</location>
    </subcellularLocation>
</comment>
<keyword evidence="3 7" id="KW-0228">DNA excision</keyword>
<dbReference type="InterPro" id="IPR036876">
    <property type="entry name" value="UVR_dom_sf"/>
</dbReference>
<dbReference type="InterPro" id="IPR038476">
    <property type="entry name" value="UvrC_RNase_H_dom_sf"/>
</dbReference>
<dbReference type="eggNOG" id="COG0322">
    <property type="taxonomic scope" value="Bacteria"/>
</dbReference>
<dbReference type="RefSeq" id="WP_074716743.1">
    <property type="nucleotide sequence ID" value="NZ_FNPG01000010.1"/>
</dbReference>
<dbReference type="PANTHER" id="PTHR30562:SF1">
    <property type="entry name" value="UVRABC SYSTEM PROTEIN C"/>
    <property type="match status" value="1"/>
</dbReference>
<dbReference type="Gene3D" id="3.30.420.340">
    <property type="entry name" value="UvrC, RNAse H endonuclease domain"/>
    <property type="match status" value="1"/>
</dbReference>
<dbReference type="InterPro" id="IPR001162">
    <property type="entry name" value="UvrC_RNase_H_dom"/>
</dbReference>
<dbReference type="InterPro" id="IPR010994">
    <property type="entry name" value="RuvA_2-like"/>
</dbReference>
<dbReference type="PROSITE" id="PS50165">
    <property type="entry name" value="UVRC"/>
    <property type="match status" value="1"/>
</dbReference>
<feature type="domain" description="UvrC family homology region profile" evidence="10">
    <location>
        <begin position="255"/>
        <end position="497"/>
    </location>
</feature>
<evidence type="ECO:0000256" key="6">
    <source>
        <dbReference type="ARBA" id="ARBA00023236"/>
    </source>
</evidence>
<dbReference type="AlphaFoldDB" id="A0A1H3HZV7"/>
<dbReference type="PROSITE" id="PS50151">
    <property type="entry name" value="UVR"/>
    <property type="match status" value="1"/>
</dbReference>
<protein>
    <recommendedName>
        <fullName evidence="7">UvrABC system protein C</fullName>
        <shortName evidence="7">Protein UvrC</shortName>
    </recommendedName>
    <alternativeName>
        <fullName evidence="7">Excinuclease ABC subunit C</fullName>
    </alternativeName>
</protein>
<evidence type="ECO:0000313" key="12">
    <source>
        <dbReference type="Proteomes" id="UP000183918"/>
    </source>
</evidence>